<dbReference type="RefSeq" id="WP_167356356.1">
    <property type="nucleotide sequence ID" value="NZ_FNBP01000001.1"/>
</dbReference>
<sequence>MKYAELRAMAHAYFQAQLDASIERRSAIGPLTAEERQDAERSLEIHELPNSDFWQLLGRENAEKELARFGAGTGIELGQQGSRIPVILDEIRKAKVSMIKAGLEYNQSLDHYVFTTPQSASLEAKARDTGGVRRKTPAAPQGGDVTGSGPLLSTLFAERRAEAEKGGEWSPKLLDDYQRWTSLFIELFGDRPLLEYRKPDARAFKEALSQLPANSTKYAQTKELSTREAIEAAKTHNMATLSTSTINKALGRMQALWNWADKQLDAPVSDIFGPMKLATRGSARTEASPFSKDQLQVIFSSPLFTGCKSERLRTQPGLTDMSGTSWYWLPLLGLFTGARLNELCQLRIEDVDEDGGIQRLRFRQGDETQRIKGGKAREVPLHPELLRLGFLKYVRAKRSEGHERVFPNLTIDRSGYYSDRSSKDFSSYITKLGIKSDKTSFHSFRHNFKDACRHAGVPPDINDILLGHALPGMAGRYGDGSAPLELLYDAVARVQHAGLSLQHLRGYTQVR</sequence>
<dbReference type="GO" id="GO:0015074">
    <property type="term" value="P:DNA integration"/>
    <property type="evidence" value="ECO:0007669"/>
    <property type="project" value="UniProtKB-KW"/>
</dbReference>
<feature type="region of interest" description="Disordered" evidence="5">
    <location>
        <begin position="124"/>
        <end position="149"/>
    </location>
</feature>
<evidence type="ECO:0000256" key="2">
    <source>
        <dbReference type="ARBA" id="ARBA00022908"/>
    </source>
</evidence>
<dbReference type="SUPFAM" id="SSF56349">
    <property type="entry name" value="DNA breaking-rejoining enzymes"/>
    <property type="match status" value="1"/>
</dbReference>
<evidence type="ECO:0000259" key="6">
    <source>
        <dbReference type="PROSITE" id="PS51898"/>
    </source>
</evidence>
<comment type="similarity">
    <text evidence="1">Belongs to the 'phage' integrase family.</text>
</comment>
<evidence type="ECO:0000256" key="4">
    <source>
        <dbReference type="ARBA" id="ARBA00023172"/>
    </source>
</evidence>
<keyword evidence="3" id="KW-0238">DNA-binding</keyword>
<dbReference type="GO" id="GO:0003677">
    <property type="term" value="F:DNA binding"/>
    <property type="evidence" value="ECO:0007669"/>
    <property type="project" value="UniProtKB-KW"/>
</dbReference>
<evidence type="ECO:0000313" key="7">
    <source>
        <dbReference type="EMBL" id="SDF03060.1"/>
    </source>
</evidence>
<dbReference type="InterPro" id="IPR011010">
    <property type="entry name" value="DNA_brk_join_enz"/>
</dbReference>
<dbReference type="Pfam" id="PF00589">
    <property type="entry name" value="Phage_integrase"/>
    <property type="match status" value="1"/>
</dbReference>
<evidence type="ECO:0000256" key="5">
    <source>
        <dbReference type="SAM" id="MobiDB-lite"/>
    </source>
</evidence>
<gene>
    <name evidence="7" type="ORF">SAMN04489759_101202</name>
</gene>
<protein>
    <submittedName>
        <fullName evidence="7">Site-specific recombinase XerD</fullName>
    </submittedName>
</protein>
<dbReference type="PROSITE" id="PS51898">
    <property type="entry name" value="TYR_RECOMBINASE"/>
    <property type="match status" value="1"/>
</dbReference>
<name>A0A1G7HRJ7_9RHOB</name>
<keyword evidence="2" id="KW-0229">DNA integration</keyword>
<dbReference type="PANTHER" id="PTHR30349">
    <property type="entry name" value="PHAGE INTEGRASE-RELATED"/>
    <property type="match status" value="1"/>
</dbReference>
<dbReference type="PANTHER" id="PTHR30349:SF41">
    <property type="entry name" value="INTEGRASE_RECOMBINASE PROTEIN MJ0367-RELATED"/>
    <property type="match status" value="1"/>
</dbReference>
<evidence type="ECO:0000313" key="8">
    <source>
        <dbReference type="Proteomes" id="UP000199399"/>
    </source>
</evidence>
<evidence type="ECO:0000256" key="3">
    <source>
        <dbReference type="ARBA" id="ARBA00023125"/>
    </source>
</evidence>
<proteinExistence type="inferred from homology"/>
<dbReference type="AlphaFoldDB" id="A0A1G7HRJ7"/>
<dbReference type="InterPro" id="IPR013762">
    <property type="entry name" value="Integrase-like_cat_sf"/>
</dbReference>
<evidence type="ECO:0000256" key="1">
    <source>
        <dbReference type="ARBA" id="ARBA00008857"/>
    </source>
</evidence>
<dbReference type="InterPro" id="IPR002104">
    <property type="entry name" value="Integrase_catalytic"/>
</dbReference>
<feature type="domain" description="Tyr recombinase" evidence="6">
    <location>
        <begin position="285"/>
        <end position="492"/>
    </location>
</feature>
<dbReference type="EMBL" id="FNBP01000001">
    <property type="protein sequence ID" value="SDF03060.1"/>
    <property type="molecule type" value="Genomic_DNA"/>
</dbReference>
<keyword evidence="8" id="KW-1185">Reference proteome</keyword>
<accession>A0A1G7HRJ7</accession>
<dbReference type="Proteomes" id="UP000199399">
    <property type="component" value="Unassembled WGS sequence"/>
</dbReference>
<dbReference type="InterPro" id="IPR050090">
    <property type="entry name" value="Tyrosine_recombinase_XerCD"/>
</dbReference>
<organism evidence="7 8">
    <name type="scientific">Sulfitobacter delicatus</name>
    <dbReference type="NCBI Taxonomy" id="218672"/>
    <lineage>
        <taxon>Bacteria</taxon>
        <taxon>Pseudomonadati</taxon>
        <taxon>Pseudomonadota</taxon>
        <taxon>Alphaproteobacteria</taxon>
        <taxon>Rhodobacterales</taxon>
        <taxon>Roseobacteraceae</taxon>
        <taxon>Sulfitobacter</taxon>
    </lineage>
</organism>
<dbReference type="Gene3D" id="1.10.443.10">
    <property type="entry name" value="Intergrase catalytic core"/>
    <property type="match status" value="1"/>
</dbReference>
<dbReference type="GO" id="GO:0006310">
    <property type="term" value="P:DNA recombination"/>
    <property type="evidence" value="ECO:0007669"/>
    <property type="project" value="UniProtKB-KW"/>
</dbReference>
<reference evidence="8" key="1">
    <citation type="submission" date="2016-10" db="EMBL/GenBank/DDBJ databases">
        <authorList>
            <person name="Varghese N."/>
            <person name="Submissions S."/>
        </authorList>
    </citation>
    <scope>NUCLEOTIDE SEQUENCE [LARGE SCALE GENOMIC DNA]</scope>
    <source>
        <strain evidence="8">DSM 16477</strain>
    </source>
</reference>
<keyword evidence="4" id="KW-0233">DNA recombination</keyword>
<dbReference type="STRING" id="218672.SAMN04489759_101202"/>
<dbReference type="CDD" id="cd01184">
    <property type="entry name" value="INT_C_like_1"/>
    <property type="match status" value="1"/>
</dbReference>